<protein>
    <submittedName>
        <fullName evidence="2">D-alanyl-lipoteichoic acid biosynthesis protein DltD</fullName>
    </submittedName>
</protein>
<dbReference type="EMBL" id="SDGZ01000013">
    <property type="protein sequence ID" value="TYC49803.1"/>
    <property type="molecule type" value="Genomic_DNA"/>
</dbReference>
<dbReference type="OrthoDB" id="1700484at2"/>
<feature type="transmembrane region" description="Helical" evidence="1">
    <location>
        <begin position="21"/>
        <end position="43"/>
    </location>
</feature>
<reference evidence="2 3" key="1">
    <citation type="submission" date="2019-01" db="EMBL/GenBank/DDBJ databases">
        <title>Weissella sp. nov., a novel lactic acid bacterium isolated from animal feces.</title>
        <authorList>
            <person name="Wang L.-T."/>
        </authorList>
    </citation>
    <scope>NUCLEOTIDE SEQUENCE [LARGE SCALE GENOMIC DNA]</scope>
    <source>
        <strain evidence="2 3">8H-2</strain>
    </source>
</reference>
<dbReference type="PANTHER" id="PTHR40039">
    <property type="entry name" value="PROTEIN DLTD"/>
    <property type="match status" value="1"/>
</dbReference>
<dbReference type="PANTHER" id="PTHR40039:SF1">
    <property type="entry name" value="PROTEIN DLTD"/>
    <property type="match status" value="1"/>
</dbReference>
<accession>A0A6C2C8R2</accession>
<dbReference type="Proteomes" id="UP000371977">
    <property type="component" value="Unassembled WGS sequence"/>
</dbReference>
<keyword evidence="1" id="KW-0812">Transmembrane</keyword>
<dbReference type="PIRSF" id="PIRSF021438">
    <property type="entry name" value="DltD"/>
    <property type="match status" value="1"/>
</dbReference>
<dbReference type="InterPro" id="IPR023896">
    <property type="entry name" value="LTA_DltD"/>
</dbReference>
<keyword evidence="1" id="KW-1133">Transmembrane helix</keyword>
<keyword evidence="1" id="KW-0472">Membrane</keyword>
<comment type="caution">
    <text evidence="2">The sequence shown here is derived from an EMBL/GenBank/DDBJ whole genome shotgun (WGS) entry which is preliminary data.</text>
</comment>
<proteinExistence type="predicted"/>
<dbReference type="NCBIfam" id="TIGR04092">
    <property type="entry name" value="LTA_DltD"/>
    <property type="match status" value="1"/>
</dbReference>
<dbReference type="AlphaFoldDB" id="A0A6C2C8R2"/>
<dbReference type="InterPro" id="IPR006998">
    <property type="entry name" value="DltD"/>
</dbReference>
<name>A0A6C2C8R2_9LACO</name>
<evidence type="ECO:0000313" key="3">
    <source>
        <dbReference type="Proteomes" id="UP000371977"/>
    </source>
</evidence>
<evidence type="ECO:0000256" key="1">
    <source>
        <dbReference type="SAM" id="Phobius"/>
    </source>
</evidence>
<sequence length="445" mass="51224">MSGILRIRLPIEFRKRSMKKHSIIMALGPLLSAFVIVAIILFAPFNFGKLYSQAEQKAMAANPLNRTQYIGYAMRSQALANKKFLPIIGSSELEKISPYHPSSFAMKYNVNGYTPYLIGQAGTQSLPQFFYIDSVAKQMKNRKIIFIISPQWFGRQGVQSGQMDQFTSHGAFYTWIEKADPKDPLTQSIAKRLLGLNTDTTNTTLNDALSDLADGKAVAPTTLTKIELLSSLWVREDYLFSGVANLQAPDTGMLGKLEQDSQQLPKKLDYQQLDQDAYKYEAGRSTNNRFQVLNSVWNQKFKQHWRSMQNYQTKYHYDQSPEFSDFQYVLNEFAKNHDQVEFVIPAVNDKWYRYTGLPMSAMTNFSSKIKYQLRSQGFNDIVDFTDRSSESYFMQDTIHFGARGWVAFDKSMVDFANQPNQQPTYKIDNKKFLSKTWQNQRVTQK</sequence>
<gene>
    <name evidence="2" type="primary">dltD</name>
    <name evidence="2" type="ORF">ESZ50_04225</name>
</gene>
<evidence type="ECO:0000313" key="2">
    <source>
        <dbReference type="EMBL" id="TYC49803.1"/>
    </source>
</evidence>
<dbReference type="Pfam" id="PF04914">
    <property type="entry name" value="DltD"/>
    <property type="match status" value="1"/>
</dbReference>
<keyword evidence="3" id="KW-1185">Reference proteome</keyword>
<organism evidence="2 3">
    <name type="scientific">Weissella muntiaci</name>
    <dbReference type="NCBI Taxonomy" id="2508881"/>
    <lineage>
        <taxon>Bacteria</taxon>
        <taxon>Bacillati</taxon>
        <taxon>Bacillota</taxon>
        <taxon>Bacilli</taxon>
        <taxon>Lactobacillales</taxon>
        <taxon>Lactobacillaceae</taxon>
        <taxon>Weissella</taxon>
    </lineage>
</organism>